<dbReference type="AlphaFoldDB" id="A0AAD9M3X4"/>
<comment type="caution">
    <text evidence="2">The sequence shown here is derived from an EMBL/GenBank/DDBJ whole genome shotgun (WGS) entry which is preliminary data.</text>
</comment>
<reference evidence="2" key="1">
    <citation type="submission" date="2021-06" db="EMBL/GenBank/DDBJ databases">
        <title>Comparative genomics, transcriptomics and evolutionary studies reveal genomic signatures of adaptation to plant cell wall in hemibiotrophic fungi.</title>
        <authorList>
            <consortium name="DOE Joint Genome Institute"/>
            <person name="Baroncelli R."/>
            <person name="Diaz J.F."/>
            <person name="Benocci T."/>
            <person name="Peng M."/>
            <person name="Battaglia E."/>
            <person name="Haridas S."/>
            <person name="Andreopoulos W."/>
            <person name="Labutti K."/>
            <person name="Pangilinan J."/>
            <person name="Floch G.L."/>
            <person name="Makela M.R."/>
            <person name="Henrissat B."/>
            <person name="Grigoriev I.V."/>
            <person name="Crouch J.A."/>
            <person name="De Vries R.P."/>
            <person name="Sukno S.A."/>
            <person name="Thon M.R."/>
        </authorList>
    </citation>
    <scope>NUCLEOTIDE SEQUENCE</scope>
    <source>
        <strain evidence="2">MAFF235873</strain>
    </source>
</reference>
<dbReference type="Proteomes" id="UP001232148">
    <property type="component" value="Unassembled WGS sequence"/>
</dbReference>
<gene>
    <name evidence="2" type="ORF">LX32DRAFT_612358</name>
</gene>
<proteinExistence type="predicted"/>
<dbReference type="Pfam" id="PF00135">
    <property type="entry name" value="COesterase"/>
    <property type="match status" value="1"/>
</dbReference>
<evidence type="ECO:0000259" key="1">
    <source>
        <dbReference type="Pfam" id="PF00135"/>
    </source>
</evidence>
<accession>A0AAD9M3X4</accession>
<feature type="domain" description="Carboxylesterase type B" evidence="1">
    <location>
        <begin position="13"/>
        <end position="497"/>
    </location>
</feature>
<dbReference type="Gene3D" id="3.40.50.1820">
    <property type="entry name" value="alpha/beta hydrolase"/>
    <property type="match status" value="1"/>
</dbReference>
<name>A0AAD9M3X4_9PEZI</name>
<protein>
    <submittedName>
        <fullName evidence="2">Carboxylesterase</fullName>
    </submittedName>
</protein>
<dbReference type="EMBL" id="MU842833">
    <property type="protein sequence ID" value="KAK2032189.1"/>
    <property type="molecule type" value="Genomic_DNA"/>
</dbReference>
<dbReference type="InterPro" id="IPR050309">
    <property type="entry name" value="Type-B_Carboxylest/Lipase"/>
</dbReference>
<sequence>MSPHVSSPTRDQRPTVRLDQGTYIGTTLAEPEFPRVVEAFLGVPYARCERLRRAVPPEASAGTFDASDYGPVCPTADPSLPSDEQCLNANIFRPAEVGESKGAHGGIPERKKAPVLVYIHGGAFNFGRGGDRNLAAFVAFSKRDLVAVSFNYRLGPLGFLPCGVAAREGVANNGLLDQRALLQWVQRNIAAFGGDEHDVTAMGFSAGAHSLGHHILSPPSRALFHRAILESGAPTARSVLSSTHPRHEAQLARFLSHATLSGHAPDKVLAALRALPLRTLLDASLATWAEGAASVQWPFQPSVDGEEDSIIPQPPIRAWASPSLPQPPPLVTGFNTSEGTMFVPAAASSPTALADFFSDLIPALTPQDLALLESLYPPASTYPPPPTPAHGPQFRRLAQAYGHYGYIAPLLHSAHLASTKGAPVWVYEYAAHADLAAANHGDHVPAATHDTDVLSKHGTPGLLAVSDAMHGYWSSFAATADGPNVLPNASGVAWPRFVSPFGNDDAAGDSVPDPESPDETRGRILVFGEGNDELMGRKGERRRGAVARVRTLTGLEVRQFRFWWDRVALSEGTGGR</sequence>
<evidence type="ECO:0000313" key="2">
    <source>
        <dbReference type="EMBL" id="KAK2032189.1"/>
    </source>
</evidence>
<dbReference type="PANTHER" id="PTHR11559">
    <property type="entry name" value="CARBOXYLESTERASE"/>
    <property type="match status" value="1"/>
</dbReference>
<dbReference type="SUPFAM" id="SSF53474">
    <property type="entry name" value="alpha/beta-Hydrolases"/>
    <property type="match status" value="1"/>
</dbReference>
<evidence type="ECO:0000313" key="3">
    <source>
        <dbReference type="Proteomes" id="UP001232148"/>
    </source>
</evidence>
<keyword evidence="3" id="KW-1185">Reference proteome</keyword>
<dbReference type="InterPro" id="IPR029058">
    <property type="entry name" value="AB_hydrolase_fold"/>
</dbReference>
<dbReference type="InterPro" id="IPR002018">
    <property type="entry name" value="CarbesteraseB"/>
</dbReference>
<organism evidence="2 3">
    <name type="scientific">Colletotrichum zoysiae</name>
    <dbReference type="NCBI Taxonomy" id="1216348"/>
    <lineage>
        <taxon>Eukaryota</taxon>
        <taxon>Fungi</taxon>
        <taxon>Dikarya</taxon>
        <taxon>Ascomycota</taxon>
        <taxon>Pezizomycotina</taxon>
        <taxon>Sordariomycetes</taxon>
        <taxon>Hypocreomycetidae</taxon>
        <taxon>Glomerellales</taxon>
        <taxon>Glomerellaceae</taxon>
        <taxon>Colletotrichum</taxon>
        <taxon>Colletotrichum graminicola species complex</taxon>
    </lineage>
</organism>